<dbReference type="RefSeq" id="XP_040723373.1">
    <property type="nucleotide sequence ID" value="XM_040865882.1"/>
</dbReference>
<dbReference type="AlphaFoldDB" id="A0A1Y2F3Q1"/>
<comment type="caution">
    <text evidence="8">The sequence shown here is derived from an EMBL/GenBank/DDBJ whole genome shotgun (WGS) entry which is preliminary data.</text>
</comment>
<name>A0A1Y2F3Q1_PROLT</name>
<comment type="subcellular location">
    <subcellularLocation>
        <location evidence="1">Endoplasmic reticulum membrane</location>
        <topology evidence="1">Single-pass type II membrane protein</topology>
    </subcellularLocation>
</comment>
<evidence type="ECO:0000256" key="7">
    <source>
        <dbReference type="SAM" id="MobiDB-lite"/>
    </source>
</evidence>
<evidence type="ECO:0000256" key="1">
    <source>
        <dbReference type="ARBA" id="ARBA00004648"/>
    </source>
</evidence>
<accession>A0A1Y2F3Q1</accession>
<protein>
    <recommendedName>
        <fullName evidence="2">Signal peptidase complex catalytic subunit SEC11</fullName>
    </recommendedName>
    <alternativeName>
        <fullName evidence="3">Signal peptidase complex catalytic subunit sec11</fullName>
    </alternativeName>
</protein>
<feature type="region of interest" description="Disordered" evidence="7">
    <location>
        <begin position="110"/>
        <end position="137"/>
    </location>
</feature>
<dbReference type="GO" id="GO:0006465">
    <property type="term" value="P:signal peptide processing"/>
    <property type="evidence" value="ECO:0007669"/>
    <property type="project" value="InterPro"/>
</dbReference>
<keyword evidence="9" id="KW-1185">Reference proteome</keyword>
<dbReference type="EMBL" id="MCFI01000017">
    <property type="protein sequence ID" value="ORY78492.1"/>
    <property type="molecule type" value="Genomic_DNA"/>
</dbReference>
<keyword evidence="5" id="KW-0735">Signal-anchor</keyword>
<dbReference type="PANTHER" id="PTHR10806:SF6">
    <property type="entry name" value="SIGNAL PEPTIDASE COMPLEX CATALYTIC SUBUNIT SEC11"/>
    <property type="match status" value="1"/>
</dbReference>
<organism evidence="8 9">
    <name type="scientific">Protomyces lactucae-debilis</name>
    <dbReference type="NCBI Taxonomy" id="2754530"/>
    <lineage>
        <taxon>Eukaryota</taxon>
        <taxon>Fungi</taxon>
        <taxon>Dikarya</taxon>
        <taxon>Ascomycota</taxon>
        <taxon>Taphrinomycotina</taxon>
        <taxon>Taphrinomycetes</taxon>
        <taxon>Taphrinales</taxon>
        <taxon>Protomycetaceae</taxon>
        <taxon>Protomyces</taxon>
    </lineage>
</organism>
<dbReference type="OrthoDB" id="10257561at2759"/>
<proteinExistence type="predicted"/>
<evidence type="ECO:0000256" key="4">
    <source>
        <dbReference type="ARBA" id="ARBA00022824"/>
    </source>
</evidence>
<comment type="function">
    <text evidence="6">Catalytic component of the signal peptidase complex (SPC) which catalyzes the cleavage of N-terminal signal sequences from nascent proteins as they are translocated into the lumen of the endoplasmic reticulum. Specifically cleaves N-terminal signal peptides that contain a hydrophobic alpha-helix (h-region) shorter than 18-20 amino acids.</text>
</comment>
<evidence type="ECO:0000256" key="3">
    <source>
        <dbReference type="ARBA" id="ARBA00021755"/>
    </source>
</evidence>
<dbReference type="GO" id="GO:0005787">
    <property type="term" value="C:signal peptidase complex"/>
    <property type="evidence" value="ECO:0007669"/>
    <property type="project" value="TreeGrafter"/>
</dbReference>
<dbReference type="OMA" id="GSMEPFM"/>
<evidence type="ECO:0000256" key="2">
    <source>
        <dbReference type="ARBA" id="ARBA00019685"/>
    </source>
</evidence>
<feature type="compositionally biased region" description="Polar residues" evidence="7">
    <location>
        <begin position="112"/>
        <end position="137"/>
    </location>
</feature>
<evidence type="ECO:0000256" key="5">
    <source>
        <dbReference type="ARBA" id="ARBA00022968"/>
    </source>
</evidence>
<evidence type="ECO:0000256" key="6">
    <source>
        <dbReference type="ARBA" id="ARBA00045533"/>
    </source>
</evidence>
<gene>
    <name evidence="8" type="ORF">BCR37DRAFT_104911</name>
</gene>
<dbReference type="Proteomes" id="UP000193685">
    <property type="component" value="Unassembled WGS sequence"/>
</dbReference>
<dbReference type="PANTHER" id="PTHR10806">
    <property type="entry name" value="SIGNAL PEPTIDASE COMPLEX CATALYTIC SUBUNIT SEC11"/>
    <property type="match status" value="1"/>
</dbReference>
<dbReference type="STRING" id="56484.A0A1Y2F3Q1"/>
<reference evidence="8 9" key="1">
    <citation type="submission" date="2016-07" db="EMBL/GenBank/DDBJ databases">
        <title>Pervasive Adenine N6-methylation of Active Genes in Fungi.</title>
        <authorList>
            <consortium name="DOE Joint Genome Institute"/>
            <person name="Mondo S.J."/>
            <person name="Dannebaum R.O."/>
            <person name="Kuo R.C."/>
            <person name="Labutti K."/>
            <person name="Haridas S."/>
            <person name="Kuo A."/>
            <person name="Salamov A."/>
            <person name="Ahrendt S.R."/>
            <person name="Lipzen A."/>
            <person name="Sullivan W."/>
            <person name="Andreopoulos W.B."/>
            <person name="Clum A."/>
            <person name="Lindquist E."/>
            <person name="Daum C."/>
            <person name="Ramamoorthy G.K."/>
            <person name="Gryganskyi A."/>
            <person name="Culley D."/>
            <person name="Magnuson J.K."/>
            <person name="James T.Y."/>
            <person name="O'Malley M.A."/>
            <person name="Stajich J.E."/>
            <person name="Spatafora J.W."/>
            <person name="Visel A."/>
            <person name="Grigoriev I.V."/>
        </authorList>
    </citation>
    <scope>NUCLEOTIDE SEQUENCE [LARGE SCALE GENOMIC DNA]</scope>
    <source>
        <strain evidence="8 9">12-1054</strain>
    </source>
</reference>
<evidence type="ECO:0000313" key="8">
    <source>
        <dbReference type="EMBL" id="ORY78492.1"/>
    </source>
</evidence>
<dbReference type="InterPro" id="IPR001733">
    <property type="entry name" value="Peptidase_S26B"/>
</dbReference>
<keyword evidence="5" id="KW-0812">Transmembrane</keyword>
<dbReference type="GeneID" id="63782481"/>
<keyword evidence="4" id="KW-0256">Endoplasmic reticulum</keyword>
<dbReference type="GO" id="GO:0008233">
    <property type="term" value="F:peptidase activity"/>
    <property type="evidence" value="ECO:0007669"/>
    <property type="project" value="InterPro"/>
</dbReference>
<sequence length="196" mass="21598">MAWKAVSLAMDFELPALVLLSGSTETAVQLGDLLFMISLPSMADIGDIVGYIIQDRSIHIVHRVNKSHIPAQSAINELRKPIKFVHGFINKRKTRVNLSKGQQASLRGCRVNSLSQEEPNRGPSQKLFTKGDNNNDGDLTLYAPGQRTLDRKGDVTNVVYGFMPYVGMVTLPTNDYPALHYLMLGGMGLTALISRE</sequence>
<evidence type="ECO:0000313" key="9">
    <source>
        <dbReference type="Proteomes" id="UP000193685"/>
    </source>
</evidence>